<keyword evidence="2" id="KW-1185">Reference proteome</keyword>
<evidence type="ECO:0000313" key="1">
    <source>
        <dbReference type="EMBL" id="KAI3767833.1"/>
    </source>
</evidence>
<proteinExistence type="predicted"/>
<gene>
    <name evidence="1" type="ORF">L2E82_18261</name>
</gene>
<organism evidence="1 2">
    <name type="scientific">Cichorium intybus</name>
    <name type="common">Chicory</name>
    <dbReference type="NCBI Taxonomy" id="13427"/>
    <lineage>
        <taxon>Eukaryota</taxon>
        <taxon>Viridiplantae</taxon>
        <taxon>Streptophyta</taxon>
        <taxon>Embryophyta</taxon>
        <taxon>Tracheophyta</taxon>
        <taxon>Spermatophyta</taxon>
        <taxon>Magnoliopsida</taxon>
        <taxon>eudicotyledons</taxon>
        <taxon>Gunneridae</taxon>
        <taxon>Pentapetalae</taxon>
        <taxon>asterids</taxon>
        <taxon>campanulids</taxon>
        <taxon>Asterales</taxon>
        <taxon>Asteraceae</taxon>
        <taxon>Cichorioideae</taxon>
        <taxon>Cichorieae</taxon>
        <taxon>Cichoriinae</taxon>
        <taxon>Cichorium</taxon>
    </lineage>
</organism>
<name>A0ACB9FAA9_CICIN</name>
<dbReference type="Proteomes" id="UP001055811">
    <property type="component" value="Linkage Group LG03"/>
</dbReference>
<reference evidence="1 2" key="2">
    <citation type="journal article" date="2022" name="Mol. Ecol. Resour.">
        <title>The genomes of chicory, endive, great burdock and yacon provide insights into Asteraceae paleo-polyploidization history and plant inulin production.</title>
        <authorList>
            <person name="Fan W."/>
            <person name="Wang S."/>
            <person name="Wang H."/>
            <person name="Wang A."/>
            <person name="Jiang F."/>
            <person name="Liu H."/>
            <person name="Zhao H."/>
            <person name="Xu D."/>
            <person name="Zhang Y."/>
        </authorList>
    </citation>
    <scope>NUCLEOTIDE SEQUENCE [LARGE SCALE GENOMIC DNA]</scope>
    <source>
        <strain evidence="2">cv. Punajuju</strain>
        <tissue evidence="1">Leaves</tissue>
    </source>
</reference>
<comment type="caution">
    <text evidence="1">The sequence shown here is derived from an EMBL/GenBank/DDBJ whole genome shotgun (WGS) entry which is preliminary data.</text>
</comment>
<sequence>MRIRRFPLPQRIIGTCRGLMLGITDDHSRFYFMNVLTGAMRVHPLRLYQHIFWLRFYTNLSWVTGLVAMTAPVLLRPSVLGTGKKHVSGCLNLFTGRVMVAVYDLSKETRRLILQPYEDMTLVSFRGIVVNEKVLHWLMITEPGSIVRIVSFNLEDEIFGEVTLPEELGNQ</sequence>
<dbReference type="EMBL" id="CM042011">
    <property type="protein sequence ID" value="KAI3767833.1"/>
    <property type="molecule type" value="Genomic_DNA"/>
</dbReference>
<reference evidence="2" key="1">
    <citation type="journal article" date="2022" name="Mol. Ecol. Resour.">
        <title>The genomes of chicory, endive, great burdock and yacon provide insights into Asteraceae palaeo-polyploidization history and plant inulin production.</title>
        <authorList>
            <person name="Fan W."/>
            <person name="Wang S."/>
            <person name="Wang H."/>
            <person name="Wang A."/>
            <person name="Jiang F."/>
            <person name="Liu H."/>
            <person name="Zhao H."/>
            <person name="Xu D."/>
            <person name="Zhang Y."/>
        </authorList>
    </citation>
    <scope>NUCLEOTIDE SEQUENCE [LARGE SCALE GENOMIC DNA]</scope>
    <source>
        <strain evidence="2">cv. Punajuju</strain>
    </source>
</reference>
<evidence type="ECO:0000313" key="2">
    <source>
        <dbReference type="Proteomes" id="UP001055811"/>
    </source>
</evidence>
<protein>
    <submittedName>
        <fullName evidence="1">Uncharacterized protein</fullName>
    </submittedName>
</protein>
<accession>A0ACB9FAA9</accession>